<dbReference type="RefSeq" id="XP_037213854.1">
    <property type="nucleotide sequence ID" value="XM_037369858.1"/>
</dbReference>
<comment type="caution">
    <text evidence="3">The sequence shown here is derived from an EMBL/GenBank/DDBJ whole genome shotgun (WGS) entry which is preliminary data.</text>
</comment>
<keyword evidence="1" id="KW-0175">Coiled coil</keyword>
<evidence type="ECO:0000313" key="4">
    <source>
        <dbReference type="Proteomes" id="UP000636479"/>
    </source>
</evidence>
<dbReference type="Proteomes" id="UP000636479">
    <property type="component" value="Unassembled WGS sequence"/>
</dbReference>
<name>A0A8H6S1G1_9AGAR</name>
<evidence type="ECO:0000256" key="1">
    <source>
        <dbReference type="SAM" id="Coils"/>
    </source>
</evidence>
<feature type="region of interest" description="Disordered" evidence="2">
    <location>
        <begin position="457"/>
        <end position="484"/>
    </location>
</feature>
<evidence type="ECO:0000256" key="2">
    <source>
        <dbReference type="SAM" id="MobiDB-lite"/>
    </source>
</evidence>
<keyword evidence="4" id="KW-1185">Reference proteome</keyword>
<feature type="coiled-coil region" evidence="1">
    <location>
        <begin position="169"/>
        <end position="196"/>
    </location>
</feature>
<organism evidence="3 4">
    <name type="scientific">Mycena indigotica</name>
    <dbReference type="NCBI Taxonomy" id="2126181"/>
    <lineage>
        <taxon>Eukaryota</taxon>
        <taxon>Fungi</taxon>
        <taxon>Dikarya</taxon>
        <taxon>Basidiomycota</taxon>
        <taxon>Agaricomycotina</taxon>
        <taxon>Agaricomycetes</taxon>
        <taxon>Agaricomycetidae</taxon>
        <taxon>Agaricales</taxon>
        <taxon>Marasmiineae</taxon>
        <taxon>Mycenaceae</taxon>
        <taxon>Mycena</taxon>
    </lineage>
</organism>
<dbReference type="AlphaFoldDB" id="A0A8H6S1G1"/>
<proteinExistence type="predicted"/>
<feature type="compositionally biased region" description="Basic and acidic residues" evidence="2">
    <location>
        <begin position="740"/>
        <end position="749"/>
    </location>
</feature>
<dbReference type="OrthoDB" id="3060478at2759"/>
<dbReference type="EMBL" id="JACAZF010000015">
    <property type="protein sequence ID" value="KAF7290276.1"/>
    <property type="molecule type" value="Genomic_DNA"/>
</dbReference>
<evidence type="ECO:0000313" key="3">
    <source>
        <dbReference type="EMBL" id="KAF7290276.1"/>
    </source>
</evidence>
<dbReference type="GeneID" id="59352374"/>
<reference evidence="3" key="1">
    <citation type="submission" date="2020-05" db="EMBL/GenBank/DDBJ databases">
        <title>Mycena genomes resolve the evolution of fungal bioluminescence.</title>
        <authorList>
            <person name="Tsai I.J."/>
        </authorList>
    </citation>
    <scope>NUCLEOTIDE SEQUENCE</scope>
    <source>
        <strain evidence="3">171206Taipei</strain>
    </source>
</reference>
<accession>A0A8H6S1G1</accession>
<feature type="region of interest" description="Disordered" evidence="2">
    <location>
        <begin position="701"/>
        <end position="749"/>
    </location>
</feature>
<feature type="coiled-coil region" evidence="1">
    <location>
        <begin position="15"/>
        <end position="57"/>
    </location>
</feature>
<gene>
    <name evidence="3" type="ORF">MIND_01341400</name>
</gene>
<feature type="compositionally biased region" description="Pro residues" evidence="2">
    <location>
        <begin position="465"/>
        <end position="474"/>
    </location>
</feature>
<protein>
    <submittedName>
        <fullName evidence="3">Uncharacterized protein</fullName>
    </submittedName>
</protein>
<sequence>MEVPPPANAGSAALLRVLTHALEECQQQNAALRRKNAENEARQAEVQERERVVEEREREFDEHVLEFKQRAEGIRAEMEMLTGERDVLAQARDEALKVRDQALQAVYQRDSDVTAVNDAFYTLLLEHEDLKKVRGGRREISRTGPCVATALRWRGTAVAGRGASIRLRAEAAEHANREAQSKLDIAVKELAAAKASLEGFKLESKDAGPQSHWHSRNVDEPSIPQAIVRDNDRRNPVPPASSIVQPTGNHGVPPLPQALRPQAIKQECLPRDLLGELASENPAPYVAKPEVHAAVVETDHTSMPRPGEPELPSIAFISEPNDQDDMDMKVAFPPTRYVGCALIKYCKSETMSISPPAGRLGKVSILPNSMDHPLLCQIDMLRDSPVRDYAPLAMPVATASAPLVLVNKIGRHLAVGLPNKPLPMDTAEQSSVRGASSSQAQILRTPVDLPNRPATLPVNKLQKPPGLPNKPLPPTQHRVAPSTTPTVERKMYLEFMAPFLRPTTRQPFNKNIAPVAGNNYQTMTMLRSLVSPHLHLGVLLTLCDPQEKRTCRPQLYLPHRTQWCTAEKLHALCFAPTMVYDQATGDWSADTSLRRLCGERVDFFVLEKSDLYYAGIYVVHDMRGLHPPGSVLPRDISFKAVMRAMGLERPRSAGAYTNELLTDKLLEVYPDRRPRTECFGLQCVGFDAELYQNLRDRLGGRGQGPIGQGPPLSVQVTRVASAGYDRSRDDGDGGGGMPDGQREAKRQRR</sequence>